<evidence type="ECO:0000256" key="5">
    <source>
        <dbReference type="SAM" id="Phobius"/>
    </source>
</evidence>
<dbReference type="InterPro" id="IPR029060">
    <property type="entry name" value="PIN-like_dom_sf"/>
</dbReference>
<keyword evidence="5" id="KW-0472">Membrane</keyword>
<reference evidence="7 8" key="1">
    <citation type="submission" date="2021-03" db="EMBL/GenBank/DDBJ databases">
        <title>Genomic Encyclopedia of Type Strains, Phase IV (KMG-IV): sequencing the most valuable type-strain genomes for metagenomic binning, comparative biology and taxonomic classification.</title>
        <authorList>
            <person name="Goeker M."/>
        </authorList>
    </citation>
    <scope>NUCLEOTIDE SEQUENCE [LARGE SCALE GENOMIC DNA]</scope>
    <source>
        <strain evidence="7 8">DSM 6139</strain>
    </source>
</reference>
<dbReference type="InterPro" id="IPR002716">
    <property type="entry name" value="PIN_dom"/>
</dbReference>
<gene>
    <name evidence="7" type="ORF">J2Z34_001656</name>
</gene>
<protein>
    <submittedName>
        <fullName evidence="7">Uncharacterized protein YacL</fullName>
    </submittedName>
</protein>
<keyword evidence="4" id="KW-0460">Magnesium</keyword>
<evidence type="ECO:0000313" key="8">
    <source>
        <dbReference type="Proteomes" id="UP001519271"/>
    </source>
</evidence>
<keyword evidence="5" id="KW-0812">Transmembrane</keyword>
<keyword evidence="3" id="KW-0378">Hydrolase</keyword>
<dbReference type="Pfam" id="PF01938">
    <property type="entry name" value="TRAM"/>
    <property type="match status" value="1"/>
</dbReference>
<dbReference type="PANTHER" id="PTHR11603">
    <property type="entry name" value="AAA FAMILY ATPASE"/>
    <property type="match status" value="1"/>
</dbReference>
<dbReference type="Gene3D" id="3.40.50.1010">
    <property type="entry name" value="5'-nuclease"/>
    <property type="match status" value="1"/>
</dbReference>
<organism evidence="7 8">
    <name type="scientific">Youngiibacter multivorans</name>
    <dbReference type="NCBI Taxonomy" id="937251"/>
    <lineage>
        <taxon>Bacteria</taxon>
        <taxon>Bacillati</taxon>
        <taxon>Bacillota</taxon>
        <taxon>Clostridia</taxon>
        <taxon>Eubacteriales</taxon>
        <taxon>Clostridiaceae</taxon>
        <taxon>Youngiibacter</taxon>
    </lineage>
</organism>
<accession>A0ABS4G3P8</accession>
<evidence type="ECO:0000256" key="4">
    <source>
        <dbReference type="ARBA" id="ARBA00022842"/>
    </source>
</evidence>
<dbReference type="RefSeq" id="WP_209459369.1">
    <property type="nucleotide sequence ID" value="NZ_JAGGKC010000011.1"/>
</dbReference>
<feature type="transmembrane region" description="Helical" evidence="5">
    <location>
        <begin position="44"/>
        <end position="67"/>
    </location>
</feature>
<keyword evidence="2" id="KW-0540">Nuclease</keyword>
<keyword evidence="5" id="KW-1133">Transmembrane helix</keyword>
<keyword evidence="8" id="KW-1185">Reference proteome</keyword>
<dbReference type="CDD" id="cd09877">
    <property type="entry name" value="PIN_YacL-like"/>
    <property type="match status" value="1"/>
</dbReference>
<evidence type="ECO:0000259" key="6">
    <source>
        <dbReference type="PROSITE" id="PS50926"/>
    </source>
</evidence>
<evidence type="ECO:0000256" key="2">
    <source>
        <dbReference type="ARBA" id="ARBA00022722"/>
    </source>
</evidence>
<evidence type="ECO:0000256" key="1">
    <source>
        <dbReference type="ARBA" id="ARBA00001946"/>
    </source>
</evidence>
<feature type="transmembrane region" description="Helical" evidence="5">
    <location>
        <begin position="5"/>
        <end position="24"/>
    </location>
</feature>
<sequence length="375" mass="41171">MLKNLIRGIVTILGAVIGGLLGNYLTSSQYLNQYPIFENLVAKIALIATLTLIFGIIFFIISSKIYSLILSANKAAEKNLSKMTIHEMFLGAAGAIVLLVITFFLTRPLNDIFPPVGSIVVVLLNILAALLGANVAIKKADDFYSFFQSIGRRNQGQSQSRDKDRDKDNKKYKAMYKGDPKVLDTSVIIDGRIFDICQTGFVEGKLIIPSFVLEELRHIADSSDSLKRNRGRRGLDILNKIQKELDIEVEIWDKDFPEIAEVDSKLLKLATVVSGKVVTNDYNLNKVAEFQGVPVLNINELANAVKPVLLPGEEMNLLISKIGKEANQGIGYLDDGTMIVVEGGKKSIGNEIDILVTSVLQTAAGRMIFAKPKGE</sequence>
<dbReference type="PANTHER" id="PTHR11603:SF147">
    <property type="entry name" value="MEMBRANE PROTEIN"/>
    <property type="match status" value="1"/>
</dbReference>
<evidence type="ECO:0000313" key="7">
    <source>
        <dbReference type="EMBL" id="MBP1919169.1"/>
    </source>
</evidence>
<proteinExistence type="predicted"/>
<comment type="caution">
    <text evidence="7">The sequence shown here is derived from an EMBL/GenBank/DDBJ whole genome shotgun (WGS) entry which is preliminary data.</text>
</comment>
<feature type="transmembrane region" description="Helical" evidence="5">
    <location>
        <begin position="112"/>
        <end position="137"/>
    </location>
</feature>
<comment type="cofactor">
    <cofactor evidence="1">
        <name>Mg(2+)</name>
        <dbReference type="ChEBI" id="CHEBI:18420"/>
    </cofactor>
</comment>
<feature type="domain" description="TRAM" evidence="6">
    <location>
        <begin position="308"/>
        <end position="369"/>
    </location>
</feature>
<dbReference type="InterPro" id="IPR002792">
    <property type="entry name" value="TRAM_dom"/>
</dbReference>
<dbReference type="SUPFAM" id="SSF88723">
    <property type="entry name" value="PIN domain-like"/>
    <property type="match status" value="1"/>
</dbReference>
<dbReference type="InterPro" id="IPR052041">
    <property type="entry name" value="Nucleic_acid_metab_PIN/TRAM"/>
</dbReference>
<dbReference type="PROSITE" id="PS50926">
    <property type="entry name" value="TRAM"/>
    <property type="match status" value="1"/>
</dbReference>
<dbReference type="Proteomes" id="UP001519271">
    <property type="component" value="Unassembled WGS sequence"/>
</dbReference>
<dbReference type="EMBL" id="JAGGKC010000011">
    <property type="protein sequence ID" value="MBP1919169.1"/>
    <property type="molecule type" value="Genomic_DNA"/>
</dbReference>
<name>A0ABS4G3P8_9CLOT</name>
<dbReference type="SMART" id="SM00670">
    <property type="entry name" value="PINc"/>
    <property type="match status" value="1"/>
</dbReference>
<evidence type="ECO:0000256" key="3">
    <source>
        <dbReference type="ARBA" id="ARBA00022801"/>
    </source>
</evidence>
<feature type="transmembrane region" description="Helical" evidence="5">
    <location>
        <begin position="88"/>
        <end position="106"/>
    </location>
</feature>
<dbReference type="Pfam" id="PF01850">
    <property type="entry name" value="PIN"/>
    <property type="match status" value="1"/>
</dbReference>